<keyword evidence="4" id="KW-1003">Cell membrane</keyword>
<dbReference type="InterPro" id="IPR047770">
    <property type="entry name" value="RegB"/>
</dbReference>
<dbReference type="SMART" id="SM00388">
    <property type="entry name" value="HisKA"/>
    <property type="match status" value="1"/>
</dbReference>
<evidence type="ECO:0000259" key="10">
    <source>
        <dbReference type="PROSITE" id="PS50109"/>
    </source>
</evidence>
<dbReference type="Pfam" id="PF00512">
    <property type="entry name" value="HisKA"/>
    <property type="match status" value="1"/>
</dbReference>
<organism evidence="11 12">
    <name type="scientific">Actibacterium pelagium</name>
    <dbReference type="NCBI Taxonomy" id="2029103"/>
    <lineage>
        <taxon>Bacteria</taxon>
        <taxon>Pseudomonadati</taxon>
        <taxon>Pseudomonadota</taxon>
        <taxon>Alphaproteobacteria</taxon>
        <taxon>Rhodobacterales</taxon>
        <taxon>Roseobacteraceae</taxon>
        <taxon>Actibacterium</taxon>
    </lineage>
</organism>
<dbReference type="NCBIfam" id="NF033792">
    <property type="entry name" value="ActS_PrrB_HisK"/>
    <property type="match status" value="1"/>
</dbReference>
<keyword evidence="9" id="KW-1133">Transmembrane helix</keyword>
<dbReference type="Proteomes" id="UP000606730">
    <property type="component" value="Unassembled WGS sequence"/>
</dbReference>
<keyword evidence="9" id="KW-0812">Transmembrane</keyword>
<dbReference type="SUPFAM" id="SSF55874">
    <property type="entry name" value="ATPase domain of HSP90 chaperone/DNA topoisomerase II/histidine kinase"/>
    <property type="match status" value="1"/>
</dbReference>
<gene>
    <name evidence="11" type="primary">regB</name>
    <name evidence="11" type="ORF">GCM10011517_24120</name>
</gene>
<dbReference type="InterPro" id="IPR036890">
    <property type="entry name" value="HATPase_C_sf"/>
</dbReference>
<name>A0A917AJD9_9RHOB</name>
<dbReference type="OrthoDB" id="9785252at2"/>
<keyword evidence="9" id="KW-0472">Membrane</keyword>
<dbReference type="GO" id="GO:0005524">
    <property type="term" value="F:ATP binding"/>
    <property type="evidence" value="ECO:0007669"/>
    <property type="project" value="UniProtKB-KW"/>
</dbReference>
<keyword evidence="7 11" id="KW-0418">Kinase</keyword>
<dbReference type="EMBL" id="BMKN01000002">
    <property type="protein sequence ID" value="GGE55673.1"/>
    <property type="molecule type" value="Genomic_DNA"/>
</dbReference>
<dbReference type="NCBIfam" id="NF045988">
    <property type="entry name" value="HisKinRegBRhodob"/>
    <property type="match status" value="1"/>
</dbReference>
<evidence type="ECO:0000313" key="12">
    <source>
        <dbReference type="Proteomes" id="UP000606730"/>
    </source>
</evidence>
<evidence type="ECO:0000256" key="4">
    <source>
        <dbReference type="ARBA" id="ARBA00022475"/>
    </source>
</evidence>
<dbReference type="AlphaFoldDB" id="A0A917AJD9"/>
<accession>A0A917AJD9</accession>
<evidence type="ECO:0000256" key="8">
    <source>
        <dbReference type="ARBA" id="ARBA00022840"/>
    </source>
</evidence>
<dbReference type="EC" id="2.7.13.3" evidence="3"/>
<dbReference type="RefSeq" id="WP_143226502.1">
    <property type="nucleotide sequence ID" value="NZ_BMKN01000002.1"/>
</dbReference>
<protein>
    <recommendedName>
        <fullName evidence="3">histidine kinase</fullName>
        <ecNumber evidence="3">2.7.13.3</ecNumber>
    </recommendedName>
</protein>
<dbReference type="PROSITE" id="PS50109">
    <property type="entry name" value="HIS_KIN"/>
    <property type="match status" value="1"/>
</dbReference>
<comment type="caution">
    <text evidence="11">The sequence shown here is derived from an EMBL/GenBank/DDBJ whole genome shotgun (WGS) entry which is preliminary data.</text>
</comment>
<dbReference type="Pfam" id="PF02518">
    <property type="entry name" value="HATPase_c"/>
    <property type="match status" value="1"/>
</dbReference>
<sequence length="465" mass="50787">MQETSNSGVYKSRDRSQWVRLQTLTGLRWVAICGQMIAIAITSSQFGILIDLGLTTIAIGAAVCMNLVTHLVYPENKRLTEAEAMGMLLFDLLQLAFLVALTGGLHNPFALLVLTPVVISATALRLRSTVLLGLVAIGIISVMAFVYIPMQLEDGTILKMPEIFLFGFWAAIVIGVAFLSAYAGRVTAEINSMTDALWATQNALAREQKLTDLDGVVAAAAHELGTPLATIKLASSELADDLPEGSDLREDAILIRDQADRCRDILRSMGRAGKDDKHMRQVPLETLVKDAANPHLDRGIDLHFDFHPLPEGLDRQPTVVRSPEIIHGLRNLIQNAVDFSKGNVWVLGRWDEQEISLAILDDGPGFTANDIARIGDPFMRRRRSGTPKRRPGYEGMGLGLFIAKTLLERSGAELTFVNAPENSLAVGDLPDAKGALITVVWPAELIQRADPEDSEPLGENIRFEV</sequence>
<proteinExistence type="predicted"/>
<evidence type="ECO:0000256" key="1">
    <source>
        <dbReference type="ARBA" id="ARBA00000085"/>
    </source>
</evidence>
<comment type="subcellular location">
    <subcellularLocation>
        <location evidence="2">Cell membrane</location>
        <topology evidence="2">Multi-pass membrane protein</topology>
    </subcellularLocation>
</comment>
<evidence type="ECO:0000313" key="11">
    <source>
        <dbReference type="EMBL" id="GGE55673.1"/>
    </source>
</evidence>
<dbReference type="InterPro" id="IPR050980">
    <property type="entry name" value="2C_sensor_his_kinase"/>
</dbReference>
<feature type="transmembrane region" description="Helical" evidence="9">
    <location>
        <begin position="131"/>
        <end position="151"/>
    </location>
</feature>
<dbReference type="PANTHER" id="PTHR44936">
    <property type="entry name" value="SENSOR PROTEIN CREC"/>
    <property type="match status" value="1"/>
</dbReference>
<evidence type="ECO:0000256" key="5">
    <source>
        <dbReference type="ARBA" id="ARBA00022679"/>
    </source>
</evidence>
<dbReference type="InterPro" id="IPR036097">
    <property type="entry name" value="HisK_dim/P_sf"/>
</dbReference>
<dbReference type="InterPro" id="IPR005467">
    <property type="entry name" value="His_kinase_dom"/>
</dbReference>
<keyword evidence="5" id="KW-0808">Transferase</keyword>
<dbReference type="InterPro" id="IPR003594">
    <property type="entry name" value="HATPase_dom"/>
</dbReference>
<dbReference type="SMART" id="SM00387">
    <property type="entry name" value="HATPase_c"/>
    <property type="match status" value="1"/>
</dbReference>
<dbReference type="GO" id="GO:0005886">
    <property type="term" value="C:plasma membrane"/>
    <property type="evidence" value="ECO:0007669"/>
    <property type="project" value="UniProtKB-SubCell"/>
</dbReference>
<dbReference type="SUPFAM" id="SSF47384">
    <property type="entry name" value="Homodimeric domain of signal transducing histidine kinase"/>
    <property type="match status" value="1"/>
</dbReference>
<dbReference type="Gene3D" id="3.30.565.10">
    <property type="entry name" value="Histidine kinase-like ATPase, C-terminal domain"/>
    <property type="match status" value="1"/>
</dbReference>
<comment type="catalytic activity">
    <reaction evidence="1">
        <text>ATP + protein L-histidine = ADP + protein N-phospho-L-histidine.</text>
        <dbReference type="EC" id="2.7.13.3"/>
    </reaction>
</comment>
<evidence type="ECO:0000256" key="9">
    <source>
        <dbReference type="SAM" id="Phobius"/>
    </source>
</evidence>
<dbReference type="GO" id="GO:0000155">
    <property type="term" value="F:phosphorelay sensor kinase activity"/>
    <property type="evidence" value="ECO:0007669"/>
    <property type="project" value="InterPro"/>
</dbReference>
<feature type="transmembrane region" description="Helical" evidence="9">
    <location>
        <begin position="163"/>
        <end position="183"/>
    </location>
</feature>
<feature type="transmembrane region" description="Helical" evidence="9">
    <location>
        <begin position="48"/>
        <end position="73"/>
    </location>
</feature>
<evidence type="ECO:0000256" key="3">
    <source>
        <dbReference type="ARBA" id="ARBA00012438"/>
    </source>
</evidence>
<keyword evidence="6" id="KW-0547">Nucleotide-binding</keyword>
<reference evidence="11" key="1">
    <citation type="journal article" date="2014" name="Int. J. Syst. Evol. Microbiol.">
        <title>Complete genome sequence of Corynebacterium casei LMG S-19264T (=DSM 44701T), isolated from a smear-ripened cheese.</title>
        <authorList>
            <consortium name="US DOE Joint Genome Institute (JGI-PGF)"/>
            <person name="Walter F."/>
            <person name="Albersmeier A."/>
            <person name="Kalinowski J."/>
            <person name="Ruckert C."/>
        </authorList>
    </citation>
    <scope>NUCLEOTIDE SEQUENCE</scope>
    <source>
        <strain evidence="11">CGMCC 1.16012</strain>
    </source>
</reference>
<dbReference type="Gene3D" id="1.10.287.130">
    <property type="match status" value="1"/>
</dbReference>
<evidence type="ECO:0000256" key="7">
    <source>
        <dbReference type="ARBA" id="ARBA00022777"/>
    </source>
</evidence>
<evidence type="ECO:0000256" key="2">
    <source>
        <dbReference type="ARBA" id="ARBA00004651"/>
    </source>
</evidence>
<feature type="domain" description="Histidine kinase" evidence="10">
    <location>
        <begin position="219"/>
        <end position="445"/>
    </location>
</feature>
<keyword evidence="8" id="KW-0067">ATP-binding</keyword>
<dbReference type="CDD" id="cd00082">
    <property type="entry name" value="HisKA"/>
    <property type="match status" value="1"/>
</dbReference>
<keyword evidence="12" id="KW-1185">Reference proteome</keyword>
<evidence type="ECO:0000256" key="6">
    <source>
        <dbReference type="ARBA" id="ARBA00022741"/>
    </source>
</evidence>
<dbReference type="PANTHER" id="PTHR44936:SF10">
    <property type="entry name" value="SENSOR PROTEIN RSTB"/>
    <property type="match status" value="1"/>
</dbReference>
<reference evidence="11" key="2">
    <citation type="submission" date="2020-09" db="EMBL/GenBank/DDBJ databases">
        <authorList>
            <person name="Sun Q."/>
            <person name="Zhou Y."/>
        </authorList>
    </citation>
    <scope>NUCLEOTIDE SEQUENCE</scope>
    <source>
        <strain evidence="11">CGMCC 1.16012</strain>
    </source>
</reference>
<dbReference type="InterPro" id="IPR003661">
    <property type="entry name" value="HisK_dim/P_dom"/>
</dbReference>